<accession>A0ABW8T707</accession>
<feature type="transmembrane region" description="Helical" evidence="1">
    <location>
        <begin position="12"/>
        <end position="35"/>
    </location>
</feature>
<feature type="transmembrane region" description="Helical" evidence="1">
    <location>
        <begin position="153"/>
        <end position="184"/>
    </location>
</feature>
<feature type="transmembrane region" description="Helical" evidence="1">
    <location>
        <begin position="47"/>
        <end position="75"/>
    </location>
</feature>
<organism evidence="2 3">
    <name type="scientific">Candidatus Clostridium stratigraminis</name>
    <dbReference type="NCBI Taxonomy" id="3381661"/>
    <lineage>
        <taxon>Bacteria</taxon>
        <taxon>Bacillati</taxon>
        <taxon>Bacillota</taxon>
        <taxon>Clostridia</taxon>
        <taxon>Eubacteriales</taxon>
        <taxon>Clostridiaceae</taxon>
        <taxon>Clostridium</taxon>
    </lineage>
</organism>
<comment type="caution">
    <text evidence="2">The sequence shown here is derived from an EMBL/GenBank/DDBJ whole genome shotgun (WGS) entry which is preliminary data.</text>
</comment>
<evidence type="ECO:0000313" key="2">
    <source>
        <dbReference type="EMBL" id="MFL0246854.1"/>
    </source>
</evidence>
<dbReference type="EMBL" id="JBJHZZ010000003">
    <property type="protein sequence ID" value="MFL0246854.1"/>
    <property type="molecule type" value="Genomic_DNA"/>
</dbReference>
<feature type="transmembrane region" description="Helical" evidence="1">
    <location>
        <begin position="110"/>
        <end position="133"/>
    </location>
</feature>
<reference evidence="2 3" key="1">
    <citation type="submission" date="2024-11" db="EMBL/GenBank/DDBJ databases">
        <authorList>
            <person name="Heng Y.C."/>
            <person name="Lim A.C.H."/>
            <person name="Lee J.K.Y."/>
            <person name="Kittelmann S."/>
        </authorList>
    </citation>
    <scope>NUCLEOTIDE SEQUENCE [LARGE SCALE GENOMIC DNA]</scope>
    <source>
        <strain evidence="2 3">WILCCON 0185</strain>
    </source>
</reference>
<keyword evidence="1" id="KW-1133">Transmembrane helix</keyword>
<sequence>MLRKLLKYEIKATARLFLPLYLTIIIFAVINHFFLANPNAIEKSLSIYNLAMSISMIVFVFLMIGLVVMTLFVLIQRFYKNLLCDEGYLMFTLPVESWNHIFCKLITSMLWVMASSIVAFGSILLISSNQINIGEILSRFTMFFSQVNNEVGAFSYLFTLEGIILILIIIASLILTIFSAIALGQLFNKHKLLASFGMYILLHTVSQIILVLSSYIFFKSPIFRPESPFMPSTTLINEIMLITIFYFGAFAAAYFYLTNYLLKRKLNLE</sequence>
<keyword evidence="1" id="KW-0812">Transmembrane</keyword>
<evidence type="ECO:0000313" key="3">
    <source>
        <dbReference type="Proteomes" id="UP001623591"/>
    </source>
</evidence>
<dbReference type="RefSeq" id="WP_406769322.1">
    <property type="nucleotide sequence ID" value="NZ_JBJHZZ010000003.1"/>
</dbReference>
<evidence type="ECO:0000256" key="1">
    <source>
        <dbReference type="SAM" id="Phobius"/>
    </source>
</evidence>
<feature type="transmembrane region" description="Helical" evidence="1">
    <location>
        <begin position="238"/>
        <end position="257"/>
    </location>
</feature>
<name>A0ABW8T707_9CLOT</name>
<proteinExistence type="predicted"/>
<gene>
    <name evidence="2" type="ORF">ACJDUG_07715</name>
</gene>
<keyword evidence="1" id="KW-0472">Membrane</keyword>
<feature type="transmembrane region" description="Helical" evidence="1">
    <location>
        <begin position="196"/>
        <end position="218"/>
    </location>
</feature>
<dbReference type="Proteomes" id="UP001623591">
    <property type="component" value="Unassembled WGS sequence"/>
</dbReference>
<keyword evidence="3" id="KW-1185">Reference proteome</keyword>
<evidence type="ECO:0008006" key="4">
    <source>
        <dbReference type="Google" id="ProtNLM"/>
    </source>
</evidence>
<protein>
    <recommendedName>
        <fullName evidence="4">ABC-2 family transporter protein</fullName>
    </recommendedName>
</protein>